<accession>A0ABD6C9M4</accession>
<organism evidence="1 2">
    <name type="scientific">Halorientalis brevis</name>
    <dbReference type="NCBI Taxonomy" id="1126241"/>
    <lineage>
        <taxon>Archaea</taxon>
        <taxon>Methanobacteriati</taxon>
        <taxon>Methanobacteriota</taxon>
        <taxon>Stenosarchaea group</taxon>
        <taxon>Halobacteria</taxon>
        <taxon>Halobacteriales</taxon>
        <taxon>Haloarculaceae</taxon>
        <taxon>Halorientalis</taxon>
    </lineage>
</organism>
<evidence type="ECO:0000313" key="2">
    <source>
        <dbReference type="Proteomes" id="UP001597119"/>
    </source>
</evidence>
<dbReference type="AlphaFoldDB" id="A0ABD6C9M4"/>
<gene>
    <name evidence="1" type="ORF">ACFR9U_07185</name>
</gene>
<reference evidence="1 2" key="1">
    <citation type="journal article" date="2019" name="Int. J. Syst. Evol. Microbiol.">
        <title>The Global Catalogue of Microorganisms (GCM) 10K type strain sequencing project: providing services to taxonomists for standard genome sequencing and annotation.</title>
        <authorList>
            <consortium name="The Broad Institute Genomics Platform"/>
            <consortium name="The Broad Institute Genome Sequencing Center for Infectious Disease"/>
            <person name="Wu L."/>
            <person name="Ma J."/>
        </authorList>
    </citation>
    <scope>NUCLEOTIDE SEQUENCE [LARGE SCALE GENOMIC DNA]</scope>
    <source>
        <strain evidence="1 2">CGMCC 1.12125</strain>
    </source>
</reference>
<keyword evidence="2" id="KW-1185">Reference proteome</keyword>
<dbReference type="EMBL" id="JBHUDJ010000003">
    <property type="protein sequence ID" value="MFD1586760.1"/>
    <property type="molecule type" value="Genomic_DNA"/>
</dbReference>
<name>A0ABD6C9M4_9EURY</name>
<proteinExistence type="predicted"/>
<comment type="caution">
    <text evidence="1">The sequence shown here is derived from an EMBL/GenBank/DDBJ whole genome shotgun (WGS) entry which is preliminary data.</text>
</comment>
<dbReference type="RefSeq" id="WP_247376084.1">
    <property type="nucleotide sequence ID" value="NZ_JALLGV010000001.1"/>
</dbReference>
<evidence type="ECO:0000313" key="1">
    <source>
        <dbReference type="EMBL" id="MFD1586760.1"/>
    </source>
</evidence>
<sequence length="455" mass="51062">MARKAELWDDWIAQTLLADVQASGTPDPVPMIDAGGTERDTTDAFDSYRYGRGDGAYLYLLYLLDEPATDAGDITPVYIGETNSITSRLHQHFKKIRDALPVDEWADDGSWGSWSKYDHMASVSEQAAGPLYAWICDVDTLDQGPYGYPTYRQELEAKLVGLVHSMPRFERVFANREFVPNRVIHEIGKVGPDWLTGADEYDPTTLPHTGEPPADDRTKAELWHAWVEQTILQDIQDTPTDPIPLFATTDDGQVQLTENDRLKRSAAIDERIRQEGRTCVHETGVRSESPDGLLYVMYQIAEDGTPSKSTDIIPRYIGKAEAYGKKNELSANFTEIAKDRNATRSFARWGDGDYWHVGELTNTVFGESQKKRAWANALFEQGTRTLSDDVYLWIRAWDPAAYPGPYGYDAYLAEAEPLLIGLANAAYPEDLLNHEGVPDDAPVKRDAREFTPLSE</sequence>
<dbReference type="Proteomes" id="UP001597119">
    <property type="component" value="Unassembled WGS sequence"/>
</dbReference>
<protein>
    <submittedName>
        <fullName evidence="1">GIY-YIG nuclease family protein</fullName>
    </submittedName>
</protein>